<dbReference type="PATRIC" id="fig|1179773.3.peg.446"/>
<dbReference type="eggNOG" id="ENOG50312A5">
    <property type="taxonomic scope" value="Bacteria"/>
</dbReference>
<dbReference type="AlphaFoldDB" id="K0JQ98"/>
<sequence>MERAGRPARARVRTEKDTTTVNEQIIELFRAHLADRVPATELDDGVARVVALVGGDSPHLALTATVVAGYRALLGRVPREQALLLVAQAFHEPLRPYVHDTTKAALDAADDPFRVITDVSKDREENYFGADFAFARSSDEDSYLVDVTRCFYVEVLAACGVPELGPVFCEFDASWIGAIDRDRHGVDFTRPTTIARGGATCPFHFRRTGRRRA</sequence>
<dbReference type="Pfam" id="PF14196">
    <property type="entry name" value="ATC_hydrolase"/>
    <property type="match status" value="1"/>
</dbReference>
<protein>
    <recommendedName>
        <fullName evidence="3">L-2-amino-thiazoline-4-carboxylic acid hydrolase</fullName>
    </recommendedName>
</protein>
<reference evidence="1 2" key="1">
    <citation type="journal article" date="2012" name="BMC Genomics">
        <title>Complete genome sequence of Saccharothrix espanaensis DSM 44229T and comparison to the other completely sequenced Pseudonocardiaceae.</title>
        <authorList>
            <person name="Strobel T."/>
            <person name="Al-Dilaimi A."/>
            <person name="Blom J."/>
            <person name="Gessner A."/>
            <person name="Kalinowski J."/>
            <person name="Luzhetska M."/>
            <person name="Puhler A."/>
            <person name="Szczepanowski R."/>
            <person name="Bechthold A."/>
            <person name="Ruckert C."/>
        </authorList>
    </citation>
    <scope>NUCLEOTIDE SEQUENCE [LARGE SCALE GENOMIC DNA]</scope>
    <source>
        <strain evidence="2">ATCC 51144 / DSM 44229 / JCM 9112 / NBRC 15066 / NRRL 15764</strain>
    </source>
</reference>
<dbReference type="HOGENOM" id="CLU_108525_0_0_11"/>
<dbReference type="KEGG" id="sesp:BN6_04350"/>
<name>K0JQ98_SACES</name>
<keyword evidence="2" id="KW-1185">Reference proteome</keyword>
<organism evidence="1 2">
    <name type="scientific">Saccharothrix espanaensis (strain ATCC 51144 / DSM 44229 / JCM 9112 / NBRC 15066 / NRRL 15764)</name>
    <dbReference type="NCBI Taxonomy" id="1179773"/>
    <lineage>
        <taxon>Bacteria</taxon>
        <taxon>Bacillati</taxon>
        <taxon>Actinomycetota</taxon>
        <taxon>Actinomycetes</taxon>
        <taxon>Pseudonocardiales</taxon>
        <taxon>Pseudonocardiaceae</taxon>
        <taxon>Saccharothrix</taxon>
    </lineage>
</organism>
<accession>K0JQ98</accession>
<evidence type="ECO:0008006" key="3">
    <source>
        <dbReference type="Google" id="ProtNLM"/>
    </source>
</evidence>
<gene>
    <name evidence="1" type="ordered locus">BN6_04350</name>
</gene>
<dbReference type="EMBL" id="HE804045">
    <property type="protein sequence ID" value="CCH27766.1"/>
    <property type="molecule type" value="Genomic_DNA"/>
</dbReference>
<dbReference type="Proteomes" id="UP000006281">
    <property type="component" value="Chromosome"/>
</dbReference>
<evidence type="ECO:0000313" key="2">
    <source>
        <dbReference type="Proteomes" id="UP000006281"/>
    </source>
</evidence>
<evidence type="ECO:0000313" key="1">
    <source>
        <dbReference type="EMBL" id="CCH27766.1"/>
    </source>
</evidence>
<proteinExistence type="predicted"/>
<dbReference type="InterPro" id="IPR026002">
    <property type="entry name" value="ATC_hydrolase-like"/>
</dbReference>